<reference evidence="2 3" key="1">
    <citation type="journal article" date="2015" name="Sci. Rep.">
        <title>Chromosome-level genome map provides insights into diverse defense mechanisms in the medicinal fungus Ganoderma sinense.</title>
        <authorList>
            <person name="Zhu Y."/>
            <person name="Xu J."/>
            <person name="Sun C."/>
            <person name="Zhou S."/>
            <person name="Xu H."/>
            <person name="Nelson D.R."/>
            <person name="Qian J."/>
            <person name="Song J."/>
            <person name="Luo H."/>
            <person name="Xiang L."/>
            <person name="Li Y."/>
            <person name="Xu Z."/>
            <person name="Ji A."/>
            <person name="Wang L."/>
            <person name="Lu S."/>
            <person name="Hayward A."/>
            <person name="Sun W."/>
            <person name="Li X."/>
            <person name="Schwartz D.C."/>
            <person name="Wang Y."/>
            <person name="Chen S."/>
        </authorList>
    </citation>
    <scope>NUCLEOTIDE SEQUENCE [LARGE SCALE GENOMIC DNA]</scope>
    <source>
        <strain evidence="2 3">ZZ0214-1</strain>
    </source>
</reference>
<comment type="caution">
    <text evidence="2">The sequence shown here is derived from an EMBL/GenBank/DDBJ whole genome shotgun (WGS) entry which is preliminary data.</text>
</comment>
<organism evidence="2 3">
    <name type="scientific">Ganoderma sinense ZZ0214-1</name>
    <dbReference type="NCBI Taxonomy" id="1077348"/>
    <lineage>
        <taxon>Eukaryota</taxon>
        <taxon>Fungi</taxon>
        <taxon>Dikarya</taxon>
        <taxon>Basidiomycota</taxon>
        <taxon>Agaricomycotina</taxon>
        <taxon>Agaricomycetes</taxon>
        <taxon>Polyporales</taxon>
        <taxon>Polyporaceae</taxon>
        <taxon>Ganoderma</taxon>
    </lineage>
</organism>
<feature type="compositionally biased region" description="Acidic residues" evidence="1">
    <location>
        <begin position="420"/>
        <end position="445"/>
    </location>
</feature>
<dbReference type="AlphaFoldDB" id="A0A2G8RXB9"/>
<proteinExistence type="predicted"/>
<evidence type="ECO:0000313" key="2">
    <source>
        <dbReference type="EMBL" id="PIL26161.1"/>
    </source>
</evidence>
<protein>
    <recommendedName>
        <fullName evidence="4">BTB domain-containing protein</fullName>
    </recommendedName>
</protein>
<evidence type="ECO:0000256" key="1">
    <source>
        <dbReference type="SAM" id="MobiDB-lite"/>
    </source>
</evidence>
<evidence type="ECO:0008006" key="4">
    <source>
        <dbReference type="Google" id="ProtNLM"/>
    </source>
</evidence>
<gene>
    <name evidence="2" type="ORF">GSI_11916</name>
</gene>
<feature type="compositionally biased region" description="Polar residues" evidence="1">
    <location>
        <begin position="406"/>
        <end position="416"/>
    </location>
</feature>
<accession>A0A2G8RXB9</accession>
<dbReference type="OrthoDB" id="3893071at2759"/>
<dbReference type="EMBL" id="AYKW01000045">
    <property type="protein sequence ID" value="PIL26161.1"/>
    <property type="molecule type" value="Genomic_DNA"/>
</dbReference>
<name>A0A2G8RXB9_9APHY</name>
<evidence type="ECO:0000313" key="3">
    <source>
        <dbReference type="Proteomes" id="UP000230002"/>
    </source>
</evidence>
<dbReference type="Proteomes" id="UP000230002">
    <property type="component" value="Unassembled WGS sequence"/>
</dbReference>
<dbReference type="STRING" id="1077348.A0A2G8RXB9"/>
<sequence length="445" mass="49432">MDVDTTTSAGLTIPLAHTSTSIPPVISCSSSPNNLPASQNLQRDEQLWYPDGNIILIAREIEFRLYQGPLMEHSRVFQDMLTMPQPPPSDTQPSSAASPACVTIHLDDSPEDLRHFLRVFVGKSFLYVHPPSLRHSSAAAYANNPPPTHSYGGFHPAYHEISACIRLADKYECTMLMQRSLEYLKRYFHDNFDAWKDDAAVFAPPKFERPHCIGVVNLARLTGQDKMLPGALMACCQLGAEIADGFPREDGSPDGARETLSAADLARCFVGRAKLLEWNARATLRILHQEVHAECRQREQCGAVLLRMLRALEDSSVLYSLRWDWSWMPWLDKEDPERELCGACYGMLGKNGRQKEQQRIIFDQLPALMQVEVKHWGKTDEEIARIEAEEAEAAAAAAAAAAASGDQGQDQMNTHGVVNDNDDDDEDSSDNEDSDSDEESDGSDA</sequence>
<keyword evidence="3" id="KW-1185">Reference proteome</keyword>
<feature type="region of interest" description="Disordered" evidence="1">
    <location>
        <begin position="397"/>
        <end position="445"/>
    </location>
</feature>